<feature type="region of interest" description="Disordered" evidence="1">
    <location>
        <begin position="72"/>
        <end position="105"/>
    </location>
</feature>
<sequence>MEAESLNAKTHEHKAQIESITKLLEHDKARCKDLEMQITNLEELRAEERSRDIARIRELERAVEAARRKAEELTERLNEPRYTEGPNVGTQADLPDPHMVNDGVSGNRSGVCEFRLPTDWSSRPYAVEVEVSI</sequence>
<organism evidence="2 3">
    <name type="scientific">Perkinsus olseni</name>
    <name type="common">Perkinsus atlanticus</name>
    <dbReference type="NCBI Taxonomy" id="32597"/>
    <lineage>
        <taxon>Eukaryota</taxon>
        <taxon>Sar</taxon>
        <taxon>Alveolata</taxon>
        <taxon>Perkinsozoa</taxon>
        <taxon>Perkinsea</taxon>
        <taxon>Perkinsida</taxon>
        <taxon>Perkinsidae</taxon>
        <taxon>Perkinsus</taxon>
    </lineage>
</organism>
<protein>
    <submittedName>
        <fullName evidence="2">Uncharacterized protein</fullName>
    </submittedName>
</protein>
<reference evidence="2 3" key="1">
    <citation type="submission" date="2020-04" db="EMBL/GenBank/DDBJ databases">
        <title>Perkinsus olseni comparative genomics.</title>
        <authorList>
            <person name="Bogema D.R."/>
        </authorList>
    </citation>
    <scope>NUCLEOTIDE SEQUENCE [LARGE SCALE GENOMIC DNA]</scope>
    <source>
        <strain evidence="2 3">ATCC PRA-207</strain>
    </source>
</reference>
<dbReference type="AlphaFoldDB" id="A0A7J6QNV6"/>
<dbReference type="EMBL" id="JABANO010031691">
    <property type="protein sequence ID" value="KAF4709841.1"/>
    <property type="molecule type" value="Genomic_DNA"/>
</dbReference>
<name>A0A7J6QNV6_PEROL</name>
<proteinExistence type="predicted"/>
<evidence type="ECO:0000313" key="3">
    <source>
        <dbReference type="Proteomes" id="UP000553632"/>
    </source>
</evidence>
<evidence type="ECO:0000256" key="1">
    <source>
        <dbReference type="SAM" id="MobiDB-lite"/>
    </source>
</evidence>
<keyword evidence="3" id="KW-1185">Reference proteome</keyword>
<dbReference type="Proteomes" id="UP000553632">
    <property type="component" value="Unassembled WGS sequence"/>
</dbReference>
<gene>
    <name evidence="2" type="ORF">FOZ63_018277</name>
</gene>
<feature type="compositionally biased region" description="Basic and acidic residues" evidence="1">
    <location>
        <begin position="72"/>
        <end position="82"/>
    </location>
</feature>
<feature type="non-terminal residue" evidence="2">
    <location>
        <position position="1"/>
    </location>
</feature>
<comment type="caution">
    <text evidence="2">The sequence shown here is derived from an EMBL/GenBank/DDBJ whole genome shotgun (WGS) entry which is preliminary data.</text>
</comment>
<evidence type="ECO:0000313" key="2">
    <source>
        <dbReference type="EMBL" id="KAF4709841.1"/>
    </source>
</evidence>
<accession>A0A7J6QNV6</accession>